<evidence type="ECO:0000259" key="5">
    <source>
        <dbReference type="Pfam" id="PF16363"/>
    </source>
</evidence>
<dbReference type="AlphaFoldDB" id="X0WLT7"/>
<evidence type="ECO:0000256" key="2">
    <source>
        <dbReference type="ARBA" id="ARBA00009263"/>
    </source>
</evidence>
<organism evidence="6">
    <name type="scientific">marine sediment metagenome</name>
    <dbReference type="NCBI Taxonomy" id="412755"/>
    <lineage>
        <taxon>unclassified sequences</taxon>
        <taxon>metagenomes</taxon>
        <taxon>ecological metagenomes</taxon>
    </lineage>
</organism>
<dbReference type="Gene3D" id="3.40.50.720">
    <property type="entry name" value="NAD(P)-binding Rossmann-like Domain"/>
    <property type="match status" value="1"/>
</dbReference>
<evidence type="ECO:0000256" key="4">
    <source>
        <dbReference type="ARBA" id="ARBA00023239"/>
    </source>
</evidence>
<dbReference type="SUPFAM" id="SSF51735">
    <property type="entry name" value="NAD(P)-binding Rossmann-fold domains"/>
    <property type="match status" value="1"/>
</dbReference>
<dbReference type="Gene3D" id="3.90.25.10">
    <property type="entry name" value="UDP-galactose 4-epimerase, domain 1"/>
    <property type="match status" value="1"/>
</dbReference>
<comment type="caution">
    <text evidence="6">The sequence shown here is derived from an EMBL/GenBank/DDBJ whole genome shotgun (WGS) entry which is preliminary data.</text>
</comment>
<dbReference type="InterPro" id="IPR006368">
    <property type="entry name" value="GDP_Man_deHydtase"/>
</dbReference>
<name>X0WLT7_9ZZZZ</name>
<feature type="domain" description="NAD(P)-binding" evidence="5">
    <location>
        <begin position="1"/>
        <end position="153"/>
    </location>
</feature>
<dbReference type="PANTHER" id="PTHR43715:SF1">
    <property type="entry name" value="GDP-MANNOSE 4,6 DEHYDRATASE"/>
    <property type="match status" value="1"/>
</dbReference>
<evidence type="ECO:0000313" key="6">
    <source>
        <dbReference type="EMBL" id="GAG13661.1"/>
    </source>
</evidence>
<evidence type="ECO:0000256" key="3">
    <source>
        <dbReference type="ARBA" id="ARBA00011989"/>
    </source>
</evidence>
<dbReference type="EC" id="4.2.1.47" evidence="3"/>
<comment type="similarity">
    <text evidence="2">Belongs to the NAD(P)-dependent epimerase/dehydratase family. GDP-mannose 4,6-dehydratase subfamily.</text>
</comment>
<dbReference type="PANTHER" id="PTHR43715">
    <property type="entry name" value="GDP-MANNOSE 4,6-DEHYDRATASE"/>
    <property type="match status" value="1"/>
</dbReference>
<keyword evidence="4" id="KW-0456">Lyase</keyword>
<dbReference type="EMBL" id="BARS01023732">
    <property type="protein sequence ID" value="GAG13661.1"/>
    <property type="molecule type" value="Genomic_DNA"/>
</dbReference>
<dbReference type="GO" id="GO:0008446">
    <property type="term" value="F:GDP-mannose 4,6-dehydratase activity"/>
    <property type="evidence" value="ECO:0007669"/>
    <property type="project" value="UniProtKB-EC"/>
</dbReference>
<feature type="non-terminal residue" evidence="6">
    <location>
        <position position="1"/>
    </location>
</feature>
<reference evidence="6" key="1">
    <citation type="journal article" date="2014" name="Front. Microbiol.">
        <title>High frequency of phylogenetically diverse reductive dehalogenase-homologous genes in deep subseafloor sedimentary metagenomes.</title>
        <authorList>
            <person name="Kawai M."/>
            <person name="Futagami T."/>
            <person name="Toyoda A."/>
            <person name="Takaki Y."/>
            <person name="Nishi S."/>
            <person name="Hori S."/>
            <person name="Arai W."/>
            <person name="Tsubouchi T."/>
            <person name="Morono Y."/>
            <person name="Uchiyama I."/>
            <person name="Ito T."/>
            <person name="Fujiyama A."/>
            <person name="Inagaki F."/>
            <person name="Takami H."/>
        </authorList>
    </citation>
    <scope>NUCLEOTIDE SEQUENCE</scope>
    <source>
        <strain evidence="6">Expedition CK06-06</strain>
    </source>
</reference>
<dbReference type="InterPro" id="IPR016040">
    <property type="entry name" value="NAD(P)-bd_dom"/>
</dbReference>
<sequence>VTRKITRAVSRMALGIQDKVTLGHLDSQRDWGYAPEYVETMWRMLQQEKADDFVIATGIKHSVREFAEKAFEYIGVKIEWQGKGFSEKGIVKDILDSPYREHFQFKKGDMVVDIAEHLLRPTEVECLLGDYTKAKRILKWQPKTNFAELVKIMMEADLKRTQILLKGTKSYNEEWRQCII</sequence>
<proteinExistence type="inferred from homology"/>
<comment type="cofactor">
    <cofactor evidence="1">
        <name>NADP(+)</name>
        <dbReference type="ChEBI" id="CHEBI:58349"/>
    </cofactor>
</comment>
<evidence type="ECO:0000256" key="1">
    <source>
        <dbReference type="ARBA" id="ARBA00001937"/>
    </source>
</evidence>
<dbReference type="Pfam" id="PF16363">
    <property type="entry name" value="GDP_Man_Dehyd"/>
    <property type="match status" value="1"/>
</dbReference>
<dbReference type="GO" id="GO:0042351">
    <property type="term" value="P:'de novo' GDP-L-fucose biosynthetic process"/>
    <property type="evidence" value="ECO:0007669"/>
    <property type="project" value="TreeGrafter"/>
</dbReference>
<protein>
    <recommendedName>
        <fullName evidence="3">GDP-mannose 4,6-dehydratase</fullName>
        <ecNumber evidence="3">4.2.1.47</ecNumber>
    </recommendedName>
</protein>
<gene>
    <name evidence="6" type="ORF">S01H1_37768</name>
</gene>
<dbReference type="InterPro" id="IPR036291">
    <property type="entry name" value="NAD(P)-bd_dom_sf"/>
</dbReference>
<accession>X0WLT7</accession>